<evidence type="ECO:0008006" key="3">
    <source>
        <dbReference type="Google" id="ProtNLM"/>
    </source>
</evidence>
<organism evidence="1 2">
    <name type="scientific">Streptomyces polyrhachis</name>
    <dbReference type="NCBI Taxonomy" id="1282885"/>
    <lineage>
        <taxon>Bacteria</taxon>
        <taxon>Bacillati</taxon>
        <taxon>Actinomycetota</taxon>
        <taxon>Actinomycetes</taxon>
        <taxon>Kitasatosporales</taxon>
        <taxon>Streptomycetaceae</taxon>
        <taxon>Streptomyces</taxon>
    </lineage>
</organism>
<dbReference type="EMBL" id="JBHSZO010000034">
    <property type="protein sequence ID" value="MFC7220446.1"/>
    <property type="molecule type" value="Genomic_DNA"/>
</dbReference>
<evidence type="ECO:0000313" key="1">
    <source>
        <dbReference type="EMBL" id="MFC7220446.1"/>
    </source>
</evidence>
<evidence type="ECO:0000313" key="2">
    <source>
        <dbReference type="Proteomes" id="UP001596413"/>
    </source>
</evidence>
<sequence length="142" mass="15081">MPVIILLIVGFLAGSCLGGFLVRRRAARVAAFFVGGRSLELVCYAAREGGPWVKGRLRLAADWSWEWEPRGSGGAPGLPAGMRLQGVRHRTAGDGRSVPQQGIALQYVTSAGEHIGVMTIPDHLPYVHRALELGAPAASDVV</sequence>
<dbReference type="Proteomes" id="UP001596413">
    <property type="component" value="Unassembled WGS sequence"/>
</dbReference>
<reference evidence="2" key="1">
    <citation type="journal article" date="2019" name="Int. J. Syst. Evol. Microbiol.">
        <title>The Global Catalogue of Microorganisms (GCM) 10K type strain sequencing project: providing services to taxonomists for standard genome sequencing and annotation.</title>
        <authorList>
            <consortium name="The Broad Institute Genomics Platform"/>
            <consortium name="The Broad Institute Genome Sequencing Center for Infectious Disease"/>
            <person name="Wu L."/>
            <person name="Ma J."/>
        </authorList>
    </citation>
    <scope>NUCLEOTIDE SEQUENCE [LARGE SCALE GENOMIC DNA]</scope>
    <source>
        <strain evidence="2">CGMCC 1.13681</strain>
    </source>
</reference>
<gene>
    <name evidence="1" type="ORF">ACFQLX_20100</name>
</gene>
<dbReference type="RefSeq" id="WP_386417116.1">
    <property type="nucleotide sequence ID" value="NZ_JBHSZO010000034.1"/>
</dbReference>
<protein>
    <recommendedName>
        <fullName evidence="3">DUF2550 family protein</fullName>
    </recommendedName>
</protein>
<name>A0ABW2GMS9_9ACTN</name>
<accession>A0ABW2GMS9</accession>
<comment type="caution">
    <text evidence="1">The sequence shown here is derived from an EMBL/GenBank/DDBJ whole genome shotgun (WGS) entry which is preliminary data.</text>
</comment>
<proteinExistence type="predicted"/>
<keyword evidence="2" id="KW-1185">Reference proteome</keyword>